<name>A0A6A6S1U3_9PLEO</name>
<dbReference type="OrthoDB" id="2399539at2759"/>
<proteinExistence type="predicted"/>
<dbReference type="AlphaFoldDB" id="A0A6A6S1U3"/>
<sequence length="251" mass="28217">MKTKACFYLGHLASVAIQSPQRGAIEDRVLRSMPPDIVTSLTQKFAQKVLPQYSFFHESAVSVTLGSTKGGHESRSTSARSHKDHIFTSFFRRSWISAHHTLEAAVVLLFYLRHACGTILQKFNAGQIFEMSKLFTANFLAIAPQGWADISSYAGIYERLLGSLLEVVFLPSKDPQEHFGPAHLEKLRFERMLLEETSPFDFNLFTFDQDILGFKGIEGTGVDMDATRGEEYLEKTGLNQLFRLDGLGLIF</sequence>
<reference evidence="1" key="1">
    <citation type="journal article" date="2020" name="Stud. Mycol.">
        <title>101 Dothideomycetes genomes: a test case for predicting lifestyles and emergence of pathogens.</title>
        <authorList>
            <person name="Haridas S."/>
            <person name="Albert R."/>
            <person name="Binder M."/>
            <person name="Bloem J."/>
            <person name="Labutti K."/>
            <person name="Salamov A."/>
            <person name="Andreopoulos B."/>
            <person name="Baker S."/>
            <person name="Barry K."/>
            <person name="Bills G."/>
            <person name="Bluhm B."/>
            <person name="Cannon C."/>
            <person name="Castanera R."/>
            <person name="Culley D."/>
            <person name="Daum C."/>
            <person name="Ezra D."/>
            <person name="Gonzalez J."/>
            <person name="Henrissat B."/>
            <person name="Kuo A."/>
            <person name="Liang C."/>
            <person name="Lipzen A."/>
            <person name="Lutzoni F."/>
            <person name="Magnuson J."/>
            <person name="Mondo S."/>
            <person name="Nolan M."/>
            <person name="Ohm R."/>
            <person name="Pangilinan J."/>
            <person name="Park H.-J."/>
            <person name="Ramirez L."/>
            <person name="Alfaro M."/>
            <person name="Sun H."/>
            <person name="Tritt A."/>
            <person name="Yoshinaga Y."/>
            <person name="Zwiers L.-H."/>
            <person name="Turgeon B."/>
            <person name="Goodwin S."/>
            <person name="Spatafora J."/>
            <person name="Crous P."/>
            <person name="Grigoriev I."/>
        </authorList>
    </citation>
    <scope>NUCLEOTIDE SEQUENCE</scope>
    <source>
        <strain evidence="1">CBS 473.64</strain>
    </source>
</reference>
<organism evidence="1 2">
    <name type="scientific">Massarina eburnea CBS 473.64</name>
    <dbReference type="NCBI Taxonomy" id="1395130"/>
    <lineage>
        <taxon>Eukaryota</taxon>
        <taxon>Fungi</taxon>
        <taxon>Dikarya</taxon>
        <taxon>Ascomycota</taxon>
        <taxon>Pezizomycotina</taxon>
        <taxon>Dothideomycetes</taxon>
        <taxon>Pleosporomycetidae</taxon>
        <taxon>Pleosporales</taxon>
        <taxon>Massarineae</taxon>
        <taxon>Massarinaceae</taxon>
        <taxon>Massarina</taxon>
    </lineage>
</organism>
<evidence type="ECO:0000313" key="2">
    <source>
        <dbReference type="Proteomes" id="UP000799753"/>
    </source>
</evidence>
<gene>
    <name evidence="1" type="ORF">P280DRAFT_517520</name>
</gene>
<accession>A0A6A6S1U3</accession>
<protein>
    <submittedName>
        <fullName evidence="1">Uncharacterized protein</fullName>
    </submittedName>
</protein>
<dbReference type="EMBL" id="MU006783">
    <property type="protein sequence ID" value="KAF2641317.1"/>
    <property type="molecule type" value="Genomic_DNA"/>
</dbReference>
<evidence type="ECO:0000313" key="1">
    <source>
        <dbReference type="EMBL" id="KAF2641317.1"/>
    </source>
</evidence>
<dbReference type="Proteomes" id="UP000799753">
    <property type="component" value="Unassembled WGS sequence"/>
</dbReference>
<keyword evidence="2" id="KW-1185">Reference proteome</keyword>